<dbReference type="AlphaFoldDB" id="L1LE10"/>
<keyword evidence="1" id="KW-0732">Signal</keyword>
<dbReference type="KEGG" id="beq:BEWA_054440"/>
<dbReference type="RefSeq" id="XP_004832840.1">
    <property type="nucleotide sequence ID" value="XM_004832783.1"/>
</dbReference>
<gene>
    <name evidence="2" type="ORF">BEWA_054440</name>
</gene>
<evidence type="ECO:0000256" key="1">
    <source>
        <dbReference type="SAM" id="SignalP"/>
    </source>
</evidence>
<evidence type="ECO:0000313" key="2">
    <source>
        <dbReference type="EMBL" id="EKX73388.1"/>
    </source>
</evidence>
<dbReference type="GeneID" id="15802995"/>
<organism evidence="2 3">
    <name type="scientific">Theileria equi strain WA</name>
    <dbReference type="NCBI Taxonomy" id="1537102"/>
    <lineage>
        <taxon>Eukaryota</taxon>
        <taxon>Sar</taxon>
        <taxon>Alveolata</taxon>
        <taxon>Apicomplexa</taxon>
        <taxon>Aconoidasida</taxon>
        <taxon>Piroplasmida</taxon>
        <taxon>Theileriidae</taxon>
        <taxon>Theileria</taxon>
    </lineage>
</organism>
<sequence>MFPLHVLIFVCAFGLCQCGDNLPSESGEGISLNSLPVGSGVDNSVKGEGLMFDILNPPSNVYNFHISYCGIEYDYYSARDGDHFLKVSENSQTLWKEQNGKICNKVRIYHTKEEPVMIVLTVDDQLSEYFEKVDGTWKSIAEDEHHNKLEGMKDSSNP</sequence>
<protein>
    <submittedName>
        <fullName evidence="2">Signal peptide containing protein</fullName>
    </submittedName>
</protein>
<feature type="signal peptide" evidence="1">
    <location>
        <begin position="1"/>
        <end position="18"/>
    </location>
</feature>
<feature type="chain" id="PRO_5003952539" evidence="1">
    <location>
        <begin position="19"/>
        <end position="158"/>
    </location>
</feature>
<evidence type="ECO:0000313" key="3">
    <source>
        <dbReference type="Proteomes" id="UP000031512"/>
    </source>
</evidence>
<name>L1LE10_THEEQ</name>
<dbReference type="VEuPathDB" id="PiroplasmaDB:BEWA_054440"/>
<keyword evidence="3" id="KW-1185">Reference proteome</keyword>
<dbReference type="Proteomes" id="UP000031512">
    <property type="component" value="Unassembled WGS sequence"/>
</dbReference>
<proteinExistence type="predicted"/>
<accession>L1LE10</accession>
<dbReference type="EMBL" id="ACOU01000003">
    <property type="protein sequence ID" value="EKX73388.1"/>
    <property type="molecule type" value="Genomic_DNA"/>
</dbReference>
<comment type="caution">
    <text evidence="2">The sequence shown here is derived from an EMBL/GenBank/DDBJ whole genome shotgun (WGS) entry which is preliminary data.</text>
</comment>
<reference evidence="2 3" key="1">
    <citation type="journal article" date="2012" name="BMC Genomics">
        <title>Comparative genomic analysis and phylogenetic position of Theileria equi.</title>
        <authorList>
            <person name="Kappmeyer L.S."/>
            <person name="Thiagarajan M."/>
            <person name="Herndon D.R."/>
            <person name="Ramsay J.D."/>
            <person name="Caler E."/>
            <person name="Djikeng A."/>
            <person name="Gillespie J.J."/>
            <person name="Lau A.O."/>
            <person name="Roalson E.H."/>
            <person name="Silva J.C."/>
            <person name="Silva M.G."/>
            <person name="Suarez C.E."/>
            <person name="Ueti M.W."/>
            <person name="Nene V.M."/>
            <person name="Mealey R.H."/>
            <person name="Knowles D.P."/>
            <person name="Brayton K.A."/>
        </authorList>
    </citation>
    <scope>NUCLEOTIDE SEQUENCE [LARGE SCALE GENOMIC DNA]</scope>
    <source>
        <strain evidence="2 3">WA</strain>
    </source>
</reference>